<comment type="caution">
    <text evidence="1">The sequence shown here is derived from an EMBL/GenBank/DDBJ whole genome shotgun (WGS) entry which is preliminary data.</text>
</comment>
<organism evidence="1 2">
    <name type="scientific">Deinococcus ruber</name>
    <dbReference type="NCBI Taxonomy" id="1848197"/>
    <lineage>
        <taxon>Bacteria</taxon>
        <taxon>Thermotogati</taxon>
        <taxon>Deinococcota</taxon>
        <taxon>Deinococci</taxon>
        <taxon>Deinococcales</taxon>
        <taxon>Deinococcaceae</taxon>
        <taxon>Deinococcus</taxon>
    </lineage>
</organism>
<evidence type="ECO:0000313" key="2">
    <source>
        <dbReference type="Proteomes" id="UP000603865"/>
    </source>
</evidence>
<keyword evidence="2" id="KW-1185">Reference proteome</keyword>
<evidence type="ECO:0008006" key="3">
    <source>
        <dbReference type="Google" id="ProtNLM"/>
    </source>
</evidence>
<dbReference type="Proteomes" id="UP000603865">
    <property type="component" value="Unassembled WGS sequence"/>
</dbReference>
<dbReference type="RefSeq" id="WP_189088514.1">
    <property type="nucleotide sequence ID" value="NZ_BMQL01000004.1"/>
</dbReference>
<protein>
    <recommendedName>
        <fullName evidence="3">IrrE N-terminal-like domain-containing protein</fullName>
    </recommendedName>
</protein>
<gene>
    <name evidence="1" type="ORF">GCM10008957_10920</name>
</gene>
<sequence>MIIDPVTKLLSELVYTLEQMDYPTPAELARALGLKVVSGPVAAINLRPPPTIHLPDYLTGYRRANTLAHEIGHAMMEWRGIDAELLAYYAPECAYANLEALGNHIAGIIMMPPPLHSKMLRRFGFTPNGIFSLARAVGAPLPLAMDRVIYDSDSYKRAALLFQKGTLIEYATTTWLEVELYDYIADPADRFPGIQLLTLGDDEKFVLGTWGE</sequence>
<proteinExistence type="predicted"/>
<name>A0A918C0W7_9DEIO</name>
<dbReference type="EMBL" id="BMQL01000004">
    <property type="protein sequence ID" value="GGR00050.1"/>
    <property type="molecule type" value="Genomic_DNA"/>
</dbReference>
<evidence type="ECO:0000313" key="1">
    <source>
        <dbReference type="EMBL" id="GGR00050.1"/>
    </source>
</evidence>
<reference evidence="1" key="2">
    <citation type="submission" date="2020-09" db="EMBL/GenBank/DDBJ databases">
        <authorList>
            <person name="Sun Q."/>
            <person name="Ohkuma M."/>
        </authorList>
    </citation>
    <scope>NUCLEOTIDE SEQUENCE</scope>
    <source>
        <strain evidence="1">JCM 31311</strain>
    </source>
</reference>
<accession>A0A918C0W7</accession>
<reference evidence="1" key="1">
    <citation type="journal article" date="2014" name="Int. J. Syst. Evol. Microbiol.">
        <title>Complete genome sequence of Corynebacterium casei LMG S-19264T (=DSM 44701T), isolated from a smear-ripened cheese.</title>
        <authorList>
            <consortium name="US DOE Joint Genome Institute (JGI-PGF)"/>
            <person name="Walter F."/>
            <person name="Albersmeier A."/>
            <person name="Kalinowski J."/>
            <person name="Ruckert C."/>
        </authorList>
    </citation>
    <scope>NUCLEOTIDE SEQUENCE</scope>
    <source>
        <strain evidence="1">JCM 31311</strain>
    </source>
</reference>
<dbReference type="AlphaFoldDB" id="A0A918C0W7"/>